<evidence type="ECO:0000256" key="21">
    <source>
        <dbReference type="PIRNR" id="PIRNR000381"/>
    </source>
</evidence>
<organism evidence="28 29">
    <name type="scientific">Haloferula chungangensis</name>
    <dbReference type="NCBI Taxonomy" id="1048331"/>
    <lineage>
        <taxon>Bacteria</taxon>
        <taxon>Pseudomonadati</taxon>
        <taxon>Verrucomicrobiota</taxon>
        <taxon>Verrucomicrobiia</taxon>
        <taxon>Verrucomicrobiales</taxon>
        <taxon>Verrucomicrobiaceae</taxon>
        <taxon>Haloferula</taxon>
    </lineage>
</organism>
<dbReference type="Gene3D" id="1.10.1240.10">
    <property type="entry name" value="Methionine synthase domain"/>
    <property type="match status" value="1"/>
</dbReference>
<dbReference type="InterPro" id="IPR037010">
    <property type="entry name" value="VitB12-dep_Met_synth_activ_sf"/>
</dbReference>
<gene>
    <name evidence="28" type="primary">metH</name>
    <name evidence="28" type="ORF">ACFQY0_17320</name>
</gene>
<evidence type="ECO:0000256" key="10">
    <source>
        <dbReference type="ARBA" id="ARBA00022628"/>
    </source>
</evidence>
<feature type="domain" description="Hcy-binding" evidence="23">
    <location>
        <begin position="7"/>
        <end position="354"/>
    </location>
</feature>
<dbReference type="EC" id="2.1.1.13" evidence="6 20"/>
<comment type="caution">
    <text evidence="28">The sequence shown here is derived from an EMBL/GenBank/DDBJ whole genome shotgun (WGS) entry which is preliminary data.</text>
</comment>
<comment type="pathway">
    <text evidence="4 21">Amino-acid biosynthesis; L-methionine biosynthesis via de novo pathway; L-methionine from L-homocysteine (MetH route): step 1/1.</text>
</comment>
<dbReference type="SMART" id="SM01018">
    <property type="entry name" value="B12-binding_2"/>
    <property type="match status" value="1"/>
</dbReference>
<proteinExistence type="inferred from homology"/>
<evidence type="ECO:0000259" key="25">
    <source>
        <dbReference type="PROSITE" id="PS50974"/>
    </source>
</evidence>
<evidence type="ECO:0000256" key="19">
    <source>
        <dbReference type="ARBA" id="ARBA00031040"/>
    </source>
</evidence>
<dbReference type="InterPro" id="IPR050554">
    <property type="entry name" value="Met_Synthase/Corrinoid"/>
</dbReference>
<dbReference type="SUPFAM" id="SSF82282">
    <property type="entry name" value="Homocysteine S-methyltransferase"/>
    <property type="match status" value="1"/>
</dbReference>
<dbReference type="InterPro" id="IPR036589">
    <property type="entry name" value="HCY_dom_sf"/>
</dbReference>
<evidence type="ECO:0000256" key="17">
    <source>
        <dbReference type="ARBA" id="ARBA00023285"/>
    </source>
</evidence>
<dbReference type="InterPro" id="IPR011005">
    <property type="entry name" value="Dihydropteroate_synth-like_sf"/>
</dbReference>
<evidence type="ECO:0000259" key="27">
    <source>
        <dbReference type="PROSITE" id="PS51337"/>
    </source>
</evidence>
<evidence type="ECO:0000256" key="12">
    <source>
        <dbReference type="ARBA" id="ARBA00022691"/>
    </source>
</evidence>
<dbReference type="RefSeq" id="WP_379714981.1">
    <property type="nucleotide sequence ID" value="NZ_JBHTBS010000011.1"/>
</dbReference>
<dbReference type="Pfam" id="PF00809">
    <property type="entry name" value="Pterin_bind"/>
    <property type="match status" value="1"/>
</dbReference>
<dbReference type="InterPro" id="IPR000489">
    <property type="entry name" value="Pterin-binding_dom"/>
</dbReference>
<evidence type="ECO:0000256" key="16">
    <source>
        <dbReference type="ARBA" id="ARBA00023167"/>
    </source>
</evidence>
<dbReference type="PANTHER" id="PTHR45833">
    <property type="entry name" value="METHIONINE SYNTHASE"/>
    <property type="match status" value="1"/>
</dbReference>
<dbReference type="Pfam" id="PF02607">
    <property type="entry name" value="B12-binding_2"/>
    <property type="match status" value="1"/>
</dbReference>
<feature type="domain" description="B12-binding" evidence="26">
    <location>
        <begin position="800"/>
        <end position="935"/>
    </location>
</feature>
<dbReference type="InterPro" id="IPR003726">
    <property type="entry name" value="HCY_dom"/>
</dbReference>
<evidence type="ECO:0000256" key="6">
    <source>
        <dbReference type="ARBA" id="ARBA00012032"/>
    </source>
</evidence>
<accession>A0ABW2LDV1</accession>
<comment type="catalytic activity">
    <reaction evidence="1 21">
        <text>(6S)-5-methyl-5,6,7,8-tetrahydrofolate + L-homocysteine = (6S)-5,6,7,8-tetrahydrofolate + L-methionine</text>
        <dbReference type="Rhea" id="RHEA:11172"/>
        <dbReference type="ChEBI" id="CHEBI:18608"/>
        <dbReference type="ChEBI" id="CHEBI:57453"/>
        <dbReference type="ChEBI" id="CHEBI:57844"/>
        <dbReference type="ChEBI" id="CHEBI:58199"/>
        <dbReference type="EC" id="2.1.1.13"/>
    </reaction>
</comment>
<comment type="cofactor">
    <cofactor evidence="2 21 22">
        <name>Zn(2+)</name>
        <dbReference type="ChEBI" id="CHEBI:29105"/>
    </cofactor>
</comment>
<dbReference type="InterPro" id="IPR006158">
    <property type="entry name" value="Cobalamin-bd"/>
</dbReference>
<dbReference type="GO" id="GO:0008705">
    <property type="term" value="F:methionine synthase activity"/>
    <property type="evidence" value="ECO:0007669"/>
    <property type="project" value="UniProtKB-EC"/>
</dbReference>
<evidence type="ECO:0000256" key="1">
    <source>
        <dbReference type="ARBA" id="ARBA00001700"/>
    </source>
</evidence>
<dbReference type="Pfam" id="PF02574">
    <property type="entry name" value="S-methyl_trans"/>
    <property type="match status" value="1"/>
</dbReference>
<feature type="binding site" evidence="22">
    <location>
        <position position="274"/>
    </location>
    <ligand>
        <name>Zn(2+)</name>
        <dbReference type="ChEBI" id="CHEBI:29105"/>
    </ligand>
</feature>
<reference evidence="29" key="1">
    <citation type="journal article" date="2019" name="Int. J. Syst. Evol. Microbiol.">
        <title>The Global Catalogue of Microorganisms (GCM) 10K type strain sequencing project: providing services to taxonomists for standard genome sequencing and annotation.</title>
        <authorList>
            <consortium name="The Broad Institute Genomics Platform"/>
            <consortium name="The Broad Institute Genome Sequencing Center for Infectious Disease"/>
            <person name="Wu L."/>
            <person name="Ma J."/>
        </authorList>
    </citation>
    <scope>NUCLEOTIDE SEQUENCE [LARGE SCALE GENOMIC DNA]</scope>
    <source>
        <strain evidence="29">CGMCC 4.1467</strain>
    </source>
</reference>
<feature type="binding site" evidence="22">
    <location>
        <position position="339"/>
    </location>
    <ligand>
        <name>Zn(2+)</name>
        <dbReference type="ChEBI" id="CHEBI:29105"/>
    </ligand>
</feature>
<dbReference type="PROSITE" id="PS50972">
    <property type="entry name" value="PTERIN_BINDING"/>
    <property type="match status" value="1"/>
</dbReference>
<evidence type="ECO:0000256" key="3">
    <source>
        <dbReference type="ARBA" id="ARBA00001956"/>
    </source>
</evidence>
<evidence type="ECO:0000256" key="22">
    <source>
        <dbReference type="PROSITE-ProRule" id="PRU00333"/>
    </source>
</evidence>
<dbReference type="Pfam" id="PF02310">
    <property type="entry name" value="B12-binding"/>
    <property type="match status" value="1"/>
</dbReference>
<keyword evidence="12 21" id="KW-0949">S-adenosyl-L-methionine</keyword>
<dbReference type="SUPFAM" id="SSF51717">
    <property type="entry name" value="Dihydropteroate synthetase-like"/>
    <property type="match status" value="1"/>
</dbReference>
<dbReference type="EMBL" id="JBHTBS010000011">
    <property type="protein sequence ID" value="MFC7338961.1"/>
    <property type="molecule type" value="Genomic_DNA"/>
</dbReference>
<dbReference type="SUPFAM" id="SSF56507">
    <property type="entry name" value="Methionine synthase activation domain-like"/>
    <property type="match status" value="1"/>
</dbReference>
<dbReference type="Gene3D" id="1.10.288.10">
    <property type="entry name" value="Cobalamin-dependent Methionine Synthase, domain 2"/>
    <property type="match status" value="1"/>
</dbReference>
<dbReference type="Proteomes" id="UP001596472">
    <property type="component" value="Unassembled WGS sequence"/>
</dbReference>
<keyword evidence="15 21" id="KW-0862">Zinc</keyword>
<dbReference type="InterPro" id="IPR011822">
    <property type="entry name" value="MetH"/>
</dbReference>
<dbReference type="Gene3D" id="3.20.20.20">
    <property type="entry name" value="Dihydropteroate synthase-like"/>
    <property type="match status" value="1"/>
</dbReference>
<dbReference type="InterPro" id="IPR033706">
    <property type="entry name" value="Met_synthase_B12-bd"/>
</dbReference>
<evidence type="ECO:0000256" key="9">
    <source>
        <dbReference type="ARBA" id="ARBA00022605"/>
    </source>
</evidence>
<dbReference type="InterPro" id="IPR003759">
    <property type="entry name" value="Cbl-bd_cap"/>
</dbReference>
<sequence>MPRPDATADLTKALEQRILVLDGAMGTTIRGYGLEESDARGKRFEKNDKDLLNNGDILSLTRPDVIADIHKRFLTAGSDIFETNTFSGTSIAQSEFFVEDPREKGTGRKDPEFYQKVLDDPFLKELAAEINIASAQLARTVADQVANDTGIVRYVAGAIGPMTVGLNNAAVDANDPGFRSVTFDQVYEDYKRQIRALVEGGVDILMVETIFDALNSKAALVAAQDVFEEDGFKLPIIISAAVGMGGETMISAQKVEALWNAVAHVKPLAVGLNCSLGPDQMRPFIEELSQVAETFVSCYPNAGMPDALSATGFPMLPKDMYGHLGDFAKSGFINFAGGCCGNTPEHIAEIARGVRDVEPRKIPSNEKLLRLSGTEPYNHTTDKNFLMIGERTNVAGSPRFRKLVQEGKLEDALAVARQQVDNGAPVIDICFDDGLIDGVDMMTRFLNLVQSEPDITKVPITVDSSKWEILEAGLKCMQGKGIVNSISLKEGEEAFKSNARTIKKFGAAAVVMAFDENGQAATYEEKIRICERAYRILVDEVDFNPQDIIFDPNILTVATGIEEHNNYAVDFFNATKWIKENLPGAKVSGGVSNVSFSFRGNNPVREAMHSAFLFHAGKAGMDMGIVNAGMLEVYDQIEPKLLKAVEDVLLNRDPEATERLLDMAEEYKGVKKEAAVQDLAWRDAPVEKRLEHALLKGIDSFIVEDTEEARQKYDKPLKVIEGPLMDGMGVVGDLFGAGKMFLPQVVKSARVMKKSVAYLEPFMAKEKEIKILGIIESLREANPGEDDAHLRIMAEKTLTAGRVLMATVKGDVHDIGKNIVGVVLACNGFEVIDMGVMVPCDKILDTAIEKQVDVIGLSGLITPSLDEMIHVAKEMERRKMTLPVLIGGATTSAAHTAVKIAQHYSGPIVHVLDASRSVPVTTTLLSEDGKDRFVAENNEKHEKLRANFNKKAKPTISLEEARSNKSVFDWESYTPAKPSFTGTRVMDNQSLRELADYIDWTPFFHAWELRGVWDREARILKTRNEGGAAQAQELFADAQELLEDIITNKRFTARGIYGFFPANADSDDITVWTDESRHEKRATFHTLRQQIEKSSDKPHFALSDYLAPTGADYIGGFVVGIHGAHEWAEQVEKAETDPYKGIMIKAIADRLAEAFAELLHHRARVDWGYERPNEFNHNELIKEIYRGIRPAPGYPSQPDHTEKPVLFDLLEAPEKTGVTLTESCAMHPGAAVSGLMFSHPESHYFAISELQKDQIEDYAQRKGWTIEEAEKWLGPWLGYTS</sequence>
<dbReference type="GO" id="GO:0032259">
    <property type="term" value="P:methylation"/>
    <property type="evidence" value="ECO:0007669"/>
    <property type="project" value="UniProtKB-KW"/>
</dbReference>
<dbReference type="Pfam" id="PF02965">
    <property type="entry name" value="Met_synt_B12"/>
    <property type="match status" value="1"/>
</dbReference>
<evidence type="ECO:0000256" key="14">
    <source>
        <dbReference type="ARBA" id="ARBA00022737"/>
    </source>
</evidence>
<keyword evidence="16 21" id="KW-0486">Methionine biosynthesis</keyword>
<feature type="domain" description="B12-binding N-terminal" evidence="27">
    <location>
        <begin position="677"/>
        <end position="771"/>
    </location>
</feature>
<protein>
    <recommendedName>
        <fullName evidence="7 20">Methionine synthase</fullName>
        <ecNumber evidence="6 20">2.1.1.13</ecNumber>
    </recommendedName>
    <alternativeName>
        <fullName evidence="19 21">5-methyltetrahydrofolate--homocysteine methyltransferase</fullName>
    </alternativeName>
</protein>
<comment type="domain">
    <text evidence="21">Modular enzyme with four functionally distinct domains. The isolated Hcy-binding domain catalyzes methyl transfer from free methylcobalamin to homocysteine. The Hcy-binding domain in association with the pterin-binding domain catalyzes the methylation of cob(I)alamin by methyltetrahydrofolate and the methylation of homocysteine. The B12-binding domain binds the cofactor. The AdoMet activation domain binds S-adenosyl-L-methionine. Under aerobic conditions cob(I)alamin can be converted to inactive cob(II)alamin. Reductive methylation by S-adenosyl-L-methionine and flavodoxin regenerates methylcobalamin.</text>
</comment>
<evidence type="ECO:0000256" key="8">
    <source>
        <dbReference type="ARBA" id="ARBA00022603"/>
    </source>
</evidence>
<keyword evidence="10 21" id="KW-0846">Cobalamin</keyword>
<evidence type="ECO:0000256" key="18">
    <source>
        <dbReference type="ARBA" id="ARBA00025552"/>
    </source>
</evidence>
<evidence type="ECO:0000256" key="13">
    <source>
        <dbReference type="ARBA" id="ARBA00022723"/>
    </source>
</evidence>
<evidence type="ECO:0000259" key="23">
    <source>
        <dbReference type="PROSITE" id="PS50970"/>
    </source>
</evidence>
<dbReference type="SUPFAM" id="SSF47644">
    <property type="entry name" value="Methionine synthase domain"/>
    <property type="match status" value="1"/>
</dbReference>
<dbReference type="NCBIfam" id="TIGR02082">
    <property type="entry name" value="metH"/>
    <property type="match status" value="1"/>
</dbReference>
<dbReference type="PROSITE" id="PS51337">
    <property type="entry name" value="B12_BINDING_NTER"/>
    <property type="match status" value="1"/>
</dbReference>
<dbReference type="CDD" id="cd02069">
    <property type="entry name" value="methionine_synthase_B12_BD"/>
    <property type="match status" value="1"/>
</dbReference>
<dbReference type="NCBIfam" id="NF007024">
    <property type="entry name" value="PRK09490.1"/>
    <property type="match status" value="1"/>
</dbReference>
<name>A0ABW2LDV1_9BACT</name>
<dbReference type="PROSITE" id="PS50974">
    <property type="entry name" value="ADOMET_ACTIVATION"/>
    <property type="match status" value="1"/>
</dbReference>
<dbReference type="PIRSF" id="PIRSF000381">
    <property type="entry name" value="MetH"/>
    <property type="match status" value="1"/>
</dbReference>
<evidence type="ECO:0000259" key="26">
    <source>
        <dbReference type="PROSITE" id="PS51332"/>
    </source>
</evidence>
<evidence type="ECO:0000313" key="28">
    <source>
        <dbReference type="EMBL" id="MFC7338961.1"/>
    </source>
</evidence>
<dbReference type="PANTHER" id="PTHR45833:SF1">
    <property type="entry name" value="METHIONINE SYNTHASE"/>
    <property type="match status" value="1"/>
</dbReference>
<dbReference type="SUPFAM" id="SSF52242">
    <property type="entry name" value="Cobalamin (vitamin B12)-binding domain"/>
    <property type="match status" value="1"/>
</dbReference>
<keyword evidence="14" id="KW-0677">Repeat</keyword>
<dbReference type="InterPro" id="IPR036594">
    <property type="entry name" value="Meth_synthase_dom"/>
</dbReference>
<keyword evidence="9 21" id="KW-0028">Amino-acid biosynthesis</keyword>
<keyword evidence="11 21" id="KW-0808">Transferase</keyword>
<dbReference type="Gene3D" id="3.10.196.10">
    <property type="entry name" value="Vitamin B12-dependent methionine synthase, activation domain"/>
    <property type="match status" value="1"/>
</dbReference>
<evidence type="ECO:0000256" key="20">
    <source>
        <dbReference type="NCBIfam" id="TIGR02082"/>
    </source>
</evidence>
<comment type="cofactor">
    <cofactor evidence="3 21">
        <name>methylcob(III)alamin</name>
        <dbReference type="ChEBI" id="CHEBI:28115"/>
    </cofactor>
</comment>
<feature type="domain" description="Pterin-binding" evidence="24">
    <location>
        <begin position="385"/>
        <end position="646"/>
    </location>
</feature>
<evidence type="ECO:0000256" key="7">
    <source>
        <dbReference type="ARBA" id="ARBA00013998"/>
    </source>
</evidence>
<comment type="function">
    <text evidence="18 21">Catalyzes the transfer of a methyl group from methyl-cobalamin to homocysteine, yielding enzyme-bound cob(I)alamin and methionine. Subsequently, remethylates the cofactor using methyltetrahydrofolate.</text>
</comment>
<dbReference type="PROSITE" id="PS51332">
    <property type="entry name" value="B12_BINDING"/>
    <property type="match status" value="1"/>
</dbReference>
<dbReference type="PROSITE" id="PS50970">
    <property type="entry name" value="HCY"/>
    <property type="match status" value="1"/>
</dbReference>
<evidence type="ECO:0000256" key="2">
    <source>
        <dbReference type="ARBA" id="ARBA00001947"/>
    </source>
</evidence>
<dbReference type="Gene3D" id="3.20.20.330">
    <property type="entry name" value="Homocysteine-binding-like domain"/>
    <property type="match status" value="1"/>
</dbReference>
<dbReference type="InterPro" id="IPR004223">
    <property type="entry name" value="VitB12-dep_Met_synth_activ_dom"/>
</dbReference>
<keyword evidence="29" id="KW-1185">Reference proteome</keyword>
<keyword evidence="13 21" id="KW-0479">Metal-binding</keyword>
<keyword evidence="8 21" id="KW-0489">Methyltransferase</keyword>
<dbReference type="InterPro" id="IPR036724">
    <property type="entry name" value="Cobalamin-bd_sf"/>
</dbReference>
<evidence type="ECO:0000313" key="29">
    <source>
        <dbReference type="Proteomes" id="UP001596472"/>
    </source>
</evidence>
<evidence type="ECO:0000256" key="5">
    <source>
        <dbReference type="ARBA" id="ARBA00010398"/>
    </source>
</evidence>
<feature type="binding site" evidence="22">
    <location>
        <position position="340"/>
    </location>
    <ligand>
        <name>Zn(2+)</name>
        <dbReference type="ChEBI" id="CHEBI:29105"/>
    </ligand>
</feature>
<evidence type="ECO:0000256" key="4">
    <source>
        <dbReference type="ARBA" id="ARBA00005178"/>
    </source>
</evidence>
<evidence type="ECO:0000259" key="24">
    <source>
        <dbReference type="PROSITE" id="PS50972"/>
    </source>
</evidence>
<dbReference type="Gene3D" id="3.40.50.280">
    <property type="entry name" value="Cobalamin-binding domain"/>
    <property type="match status" value="1"/>
</dbReference>
<dbReference type="CDD" id="cd00740">
    <property type="entry name" value="MeTr"/>
    <property type="match status" value="1"/>
</dbReference>
<evidence type="ECO:0000256" key="15">
    <source>
        <dbReference type="ARBA" id="ARBA00022833"/>
    </source>
</evidence>
<evidence type="ECO:0000256" key="11">
    <source>
        <dbReference type="ARBA" id="ARBA00022679"/>
    </source>
</evidence>
<comment type="similarity">
    <text evidence="5">Belongs to the vitamin-B12 dependent methionine synthase family.</text>
</comment>
<feature type="domain" description="AdoMet activation" evidence="25">
    <location>
        <begin position="949"/>
        <end position="1281"/>
    </location>
</feature>
<keyword evidence="17 21" id="KW-0170">Cobalt</keyword>